<evidence type="ECO:0000256" key="2">
    <source>
        <dbReference type="ARBA" id="ARBA00022741"/>
    </source>
</evidence>
<dbReference type="PROSITE" id="PS00211">
    <property type="entry name" value="ABC_TRANSPORTER_1"/>
    <property type="match status" value="1"/>
</dbReference>
<dbReference type="PROSITE" id="PS50893">
    <property type="entry name" value="ABC_TRANSPORTER_2"/>
    <property type="match status" value="1"/>
</dbReference>
<reference evidence="8" key="1">
    <citation type="submission" date="2018-05" db="EMBL/GenBank/DDBJ databases">
        <authorList>
            <person name="Klenk H.-P."/>
            <person name="Huntemann M."/>
            <person name="Clum A."/>
            <person name="Pillay M."/>
            <person name="Palaniappan K."/>
            <person name="Varghese N."/>
            <person name="Mikhailova N."/>
            <person name="Stamatis D."/>
            <person name="Reddy T."/>
            <person name="Daum C."/>
            <person name="Shapiro N."/>
            <person name="Ivanova N."/>
            <person name="Kyrpides N."/>
            <person name="Woyke T."/>
        </authorList>
    </citation>
    <scope>NUCLEOTIDE SEQUENCE [LARGE SCALE GENOMIC DNA]</scope>
    <source>
        <strain evidence="8">DSM 45417</strain>
    </source>
</reference>
<dbReference type="GO" id="GO:0043190">
    <property type="term" value="C:ATP-binding cassette (ABC) transporter complex"/>
    <property type="evidence" value="ECO:0007669"/>
    <property type="project" value="InterPro"/>
</dbReference>
<dbReference type="EC" id="7.6.2.9" evidence="4"/>
<dbReference type="EMBL" id="QGTX01000001">
    <property type="protein sequence ID" value="PWW23153.1"/>
    <property type="molecule type" value="Genomic_DNA"/>
</dbReference>
<gene>
    <name evidence="7" type="ORF">JD79_02319</name>
</gene>
<dbReference type="GO" id="GO:0005524">
    <property type="term" value="F:ATP binding"/>
    <property type="evidence" value="ECO:0007669"/>
    <property type="project" value="UniProtKB-KW"/>
</dbReference>
<dbReference type="InterPro" id="IPR003439">
    <property type="entry name" value="ABC_transporter-like_ATP-bd"/>
</dbReference>
<keyword evidence="2" id="KW-0547">Nucleotide-binding</keyword>
<dbReference type="InterPro" id="IPR017871">
    <property type="entry name" value="ABC_transporter-like_CS"/>
</dbReference>
<dbReference type="RefSeq" id="WP_110005614.1">
    <property type="nucleotide sequence ID" value="NZ_QGTX01000001.1"/>
</dbReference>
<dbReference type="SUPFAM" id="SSF50331">
    <property type="entry name" value="MOP-like"/>
    <property type="match status" value="1"/>
</dbReference>
<feature type="region of interest" description="Disordered" evidence="5">
    <location>
        <begin position="1"/>
        <end position="27"/>
    </location>
</feature>
<dbReference type="PANTHER" id="PTHR42781">
    <property type="entry name" value="SPERMIDINE/PUTRESCINE IMPORT ATP-BINDING PROTEIN POTA"/>
    <property type="match status" value="1"/>
</dbReference>
<dbReference type="SUPFAM" id="SSF52540">
    <property type="entry name" value="P-loop containing nucleoside triphosphate hydrolases"/>
    <property type="match status" value="1"/>
</dbReference>
<dbReference type="GO" id="GO:0015418">
    <property type="term" value="F:ABC-type quaternary ammonium compound transporting activity"/>
    <property type="evidence" value="ECO:0007669"/>
    <property type="project" value="UniProtKB-EC"/>
</dbReference>
<dbReference type="Pfam" id="PF00005">
    <property type="entry name" value="ABC_tran"/>
    <property type="match status" value="1"/>
</dbReference>
<dbReference type="Gene3D" id="3.40.50.300">
    <property type="entry name" value="P-loop containing nucleotide triphosphate hydrolases"/>
    <property type="match status" value="1"/>
</dbReference>
<dbReference type="OrthoDB" id="9802264at2"/>
<dbReference type="InterPro" id="IPR050093">
    <property type="entry name" value="ABC_SmlMolc_Importer"/>
</dbReference>
<evidence type="ECO:0000256" key="5">
    <source>
        <dbReference type="SAM" id="MobiDB-lite"/>
    </source>
</evidence>
<comment type="caution">
    <text evidence="7">The sequence shown here is derived from an EMBL/GenBank/DDBJ whole genome shotgun (WGS) entry which is preliminary data.</text>
</comment>
<keyword evidence="8" id="KW-1185">Reference proteome</keyword>
<feature type="compositionally biased region" description="Polar residues" evidence="5">
    <location>
        <begin position="350"/>
        <end position="362"/>
    </location>
</feature>
<dbReference type="InterPro" id="IPR013611">
    <property type="entry name" value="Transp-assoc_OB_typ2"/>
</dbReference>
<proteinExistence type="predicted"/>
<evidence type="ECO:0000313" key="8">
    <source>
        <dbReference type="Proteomes" id="UP000246661"/>
    </source>
</evidence>
<dbReference type="Proteomes" id="UP000246661">
    <property type="component" value="Unassembled WGS sequence"/>
</dbReference>
<evidence type="ECO:0000313" key="7">
    <source>
        <dbReference type="EMBL" id="PWW23153.1"/>
    </source>
</evidence>
<dbReference type="Pfam" id="PF08402">
    <property type="entry name" value="TOBE_2"/>
    <property type="match status" value="1"/>
</dbReference>
<feature type="region of interest" description="Disordered" evidence="5">
    <location>
        <begin position="346"/>
        <end position="382"/>
    </location>
</feature>
<dbReference type="AlphaFoldDB" id="A0A317QJL2"/>
<dbReference type="PANTHER" id="PTHR42781:SF4">
    <property type="entry name" value="SPERMIDINE_PUTRESCINE IMPORT ATP-BINDING PROTEIN POTA"/>
    <property type="match status" value="1"/>
</dbReference>
<dbReference type="InterPro" id="IPR027417">
    <property type="entry name" value="P-loop_NTPase"/>
</dbReference>
<name>A0A317QJL2_9ACTN</name>
<dbReference type="FunFam" id="3.40.50.300:FF:000425">
    <property type="entry name" value="Probable ABC transporter, ATP-binding subunit"/>
    <property type="match status" value="1"/>
</dbReference>
<accession>A0A317QJL2</accession>
<protein>
    <recommendedName>
        <fullName evidence="4">ABC-type quaternary amine transporter</fullName>
        <ecNumber evidence="4">7.6.2.9</ecNumber>
    </recommendedName>
</protein>
<dbReference type="InterPro" id="IPR008995">
    <property type="entry name" value="Mo/tungstate-bd_C_term_dom"/>
</dbReference>
<dbReference type="InterPro" id="IPR003593">
    <property type="entry name" value="AAA+_ATPase"/>
</dbReference>
<evidence type="ECO:0000256" key="4">
    <source>
        <dbReference type="ARBA" id="ARBA00066388"/>
    </source>
</evidence>
<evidence type="ECO:0000256" key="1">
    <source>
        <dbReference type="ARBA" id="ARBA00022448"/>
    </source>
</evidence>
<evidence type="ECO:0000259" key="6">
    <source>
        <dbReference type="PROSITE" id="PS50893"/>
    </source>
</evidence>
<dbReference type="GO" id="GO:0016887">
    <property type="term" value="F:ATP hydrolysis activity"/>
    <property type="evidence" value="ECO:0007669"/>
    <property type="project" value="InterPro"/>
</dbReference>
<sequence length="382" mass="40210">MTAAPEPGTVTAEVPGRAPSRGAAPADLREQAPVGVRLEGLTRRYGGVLALDGLDLDVAGGEFLALLGPSGCGKTTALRAIAGFEVPDAGRVWFDRRDVTSLPPSKRDVGMVFQAYSLFPNMTVAENVAFGLRVRRRDKAERAGRAAELLELVGLADRGQRYPHQLSGGQQQRVALARALAVAPQVLLLDEPLSALDAQVRVQLRDEIRRIQLELGITTVFVTHDQAEALSVADRVGVMRAGQLEQVASPDDLYERPATAFVAGFVGTMNRIPAVLGDGDVEFLGVRREVVGAVPAAGPAFALVRPEALEVEADPRGPGRVVTRTFSGAVTRLTVALPDGVEVQADVPSAGSQGLTPGTPVSVTPAERPALVEPVEPADLTP</sequence>
<dbReference type="SMART" id="SM00382">
    <property type="entry name" value="AAA"/>
    <property type="match status" value="1"/>
</dbReference>
<feature type="domain" description="ABC transporter" evidence="6">
    <location>
        <begin position="36"/>
        <end position="266"/>
    </location>
</feature>
<keyword evidence="1" id="KW-0813">Transport</keyword>
<evidence type="ECO:0000256" key="3">
    <source>
        <dbReference type="ARBA" id="ARBA00022840"/>
    </source>
</evidence>
<organism evidence="7 8">
    <name type="scientific">Geodermatophilus normandii</name>
    <dbReference type="NCBI Taxonomy" id="1137989"/>
    <lineage>
        <taxon>Bacteria</taxon>
        <taxon>Bacillati</taxon>
        <taxon>Actinomycetota</taxon>
        <taxon>Actinomycetes</taxon>
        <taxon>Geodermatophilales</taxon>
        <taxon>Geodermatophilaceae</taxon>
        <taxon>Geodermatophilus</taxon>
    </lineage>
</organism>
<keyword evidence="3 7" id="KW-0067">ATP-binding</keyword>
<feature type="compositionally biased region" description="Low complexity" evidence="5">
    <location>
        <begin position="15"/>
        <end position="26"/>
    </location>
</feature>